<name>A0A0L8FFV4_OCTBM</name>
<accession>A0A0L8FFV4</accession>
<proteinExistence type="predicted"/>
<sequence>MYAPASGTVLKLCLLKSLQVRQNDDVCDEMMLKERKKWVVDDESAEGEGDKEKGREKKKRQKKRKKRNRNKKRRKRR</sequence>
<organism evidence="2">
    <name type="scientific">Octopus bimaculoides</name>
    <name type="common">California two-spotted octopus</name>
    <dbReference type="NCBI Taxonomy" id="37653"/>
    <lineage>
        <taxon>Eukaryota</taxon>
        <taxon>Metazoa</taxon>
        <taxon>Spiralia</taxon>
        <taxon>Lophotrochozoa</taxon>
        <taxon>Mollusca</taxon>
        <taxon>Cephalopoda</taxon>
        <taxon>Coleoidea</taxon>
        <taxon>Octopodiformes</taxon>
        <taxon>Octopoda</taxon>
        <taxon>Incirrata</taxon>
        <taxon>Octopodidae</taxon>
        <taxon>Octopus</taxon>
    </lineage>
</organism>
<evidence type="ECO:0000313" key="2">
    <source>
        <dbReference type="EMBL" id="KOF62524.1"/>
    </source>
</evidence>
<reference evidence="2" key="1">
    <citation type="submission" date="2015-07" db="EMBL/GenBank/DDBJ databases">
        <title>MeaNS - Measles Nucleotide Surveillance Program.</title>
        <authorList>
            <person name="Tran T."/>
            <person name="Druce J."/>
        </authorList>
    </citation>
    <scope>NUCLEOTIDE SEQUENCE</scope>
    <source>
        <strain evidence="2">UCB-OBI-ISO-001</strain>
        <tissue evidence="2">Gonad</tissue>
    </source>
</reference>
<feature type="compositionally biased region" description="Basic residues" evidence="1">
    <location>
        <begin position="56"/>
        <end position="77"/>
    </location>
</feature>
<dbReference type="AlphaFoldDB" id="A0A0L8FFV4"/>
<dbReference type="EMBL" id="KQ433154">
    <property type="protein sequence ID" value="KOF62524.1"/>
    <property type="molecule type" value="Genomic_DNA"/>
</dbReference>
<protein>
    <submittedName>
        <fullName evidence="2">Uncharacterized protein</fullName>
    </submittedName>
</protein>
<evidence type="ECO:0000256" key="1">
    <source>
        <dbReference type="SAM" id="MobiDB-lite"/>
    </source>
</evidence>
<feature type="region of interest" description="Disordered" evidence="1">
    <location>
        <begin position="40"/>
        <end position="77"/>
    </location>
</feature>
<gene>
    <name evidence="2" type="ORF">OCBIM_22022954mg</name>
</gene>